<gene>
    <name evidence="2" type="ORF">KMZ68_22715</name>
</gene>
<name>A0A975NM69_9BRAD</name>
<protein>
    <submittedName>
        <fullName evidence="2">Uncharacterized protein</fullName>
    </submittedName>
</protein>
<evidence type="ECO:0000313" key="2">
    <source>
        <dbReference type="EMBL" id="QWG17738.1"/>
    </source>
</evidence>
<dbReference type="KEGG" id="bsei:KMZ68_22715"/>
<dbReference type="Proteomes" id="UP000680805">
    <property type="component" value="Chromosome"/>
</dbReference>
<dbReference type="RefSeq" id="WP_215613369.1">
    <property type="nucleotide sequence ID" value="NZ_CP076135.1"/>
</dbReference>
<reference evidence="2" key="1">
    <citation type="submission" date="2021-06" db="EMBL/GenBank/DDBJ databases">
        <title>Bradyrhizobium sp. S2-11-2 Genome sequencing.</title>
        <authorList>
            <person name="Jin L."/>
        </authorList>
    </citation>
    <scope>NUCLEOTIDE SEQUENCE</scope>
    <source>
        <strain evidence="2">S2-11-2</strain>
    </source>
</reference>
<proteinExistence type="predicted"/>
<dbReference type="PROSITE" id="PS51257">
    <property type="entry name" value="PROKAR_LIPOPROTEIN"/>
    <property type="match status" value="1"/>
</dbReference>
<feature type="chain" id="PRO_5036916144" evidence="1">
    <location>
        <begin position="16"/>
        <end position="70"/>
    </location>
</feature>
<feature type="signal peptide" evidence="1">
    <location>
        <begin position="1"/>
        <end position="15"/>
    </location>
</feature>
<sequence length="70" mass="7215">MRAIIVIMLSAAALAACKPENDVTGSVGCASKLYSPYNPKDMKQCVGACIACDHGVTSTCSTSCMLKGAR</sequence>
<evidence type="ECO:0000313" key="3">
    <source>
        <dbReference type="Proteomes" id="UP000680805"/>
    </source>
</evidence>
<dbReference type="EMBL" id="CP076135">
    <property type="protein sequence ID" value="QWG17738.1"/>
    <property type="molecule type" value="Genomic_DNA"/>
</dbReference>
<evidence type="ECO:0000256" key="1">
    <source>
        <dbReference type="SAM" id="SignalP"/>
    </source>
</evidence>
<accession>A0A975NM69</accession>
<dbReference type="AlphaFoldDB" id="A0A975NM69"/>
<keyword evidence="1" id="KW-0732">Signal</keyword>
<organism evidence="2 3">
    <name type="scientific">Bradyrhizobium sediminis</name>
    <dbReference type="NCBI Taxonomy" id="2840469"/>
    <lineage>
        <taxon>Bacteria</taxon>
        <taxon>Pseudomonadati</taxon>
        <taxon>Pseudomonadota</taxon>
        <taxon>Alphaproteobacteria</taxon>
        <taxon>Hyphomicrobiales</taxon>
        <taxon>Nitrobacteraceae</taxon>
        <taxon>Bradyrhizobium</taxon>
    </lineage>
</organism>